<protein>
    <recommendedName>
        <fullName evidence="3">ASPIC/UnbV domain-containing protein</fullName>
    </recommendedName>
</protein>
<dbReference type="AlphaFoldDB" id="A0A3B0RCH1"/>
<dbReference type="InterPro" id="IPR013517">
    <property type="entry name" value="FG-GAP"/>
</dbReference>
<dbReference type="SUPFAM" id="SSF69318">
    <property type="entry name" value="Integrin alpha N-terminal domain"/>
    <property type="match status" value="1"/>
</dbReference>
<dbReference type="InterPro" id="IPR011519">
    <property type="entry name" value="UnbV_ASPIC"/>
</dbReference>
<evidence type="ECO:0000256" key="1">
    <source>
        <dbReference type="ARBA" id="ARBA00022729"/>
    </source>
</evidence>
<dbReference type="Pfam" id="PF13517">
    <property type="entry name" value="FG-GAP_3"/>
    <property type="match status" value="2"/>
</dbReference>
<dbReference type="EMBL" id="UOEE01000087">
    <property type="protein sequence ID" value="VAV89297.1"/>
    <property type="molecule type" value="Genomic_DNA"/>
</dbReference>
<dbReference type="PANTHER" id="PTHR46580">
    <property type="entry name" value="SENSOR KINASE-RELATED"/>
    <property type="match status" value="1"/>
</dbReference>
<keyword evidence="2" id="KW-1133">Transmembrane helix</keyword>
<sequence length="539" mass="59414">MHKGLHLTLRICLITSITVFIGWAVVALLLPLFGLQIWQQEWKSQGKTDLRFERVVLDFTNTADLERSLPFMASAAIDVDADGQDEVFLGGGRGQLDGLFRFENGSFVDISEQWLPAKSKNDASMGAAKIDLNADGKAELFVARESGLWLYKNNGTGFESVFLGAMPEANTVALSIALGDVNGDGFVDFYASGYIRNELVEGTTIFNEPYGGYSALFLNTGENNWVDATKSAGLYRQHNTFSAVFVDLDNDLDSDLVIAQDTGKVEMYANDGTGKFQPIENPSVFSYPMGVAAGDYDNDGLMDLYFSNVGHTMPAPMVRGDLTKEQAFNSDYMLFHNDGELRFSDTARTQNAARYGFGWGVVFADMDLDGKEDLLAAQNYARFPDFLSITYPGKILLQDQKGEFHPVEKRVKAKNDNYGITPLVSDFNGDGWPDLVWVNLAGPSLAYLSKGGDNHWLKVRLPDQANSINAIVQVQLPDETWLTKQRIYGQGLGSDQSRDLIFGLGANTAIKQIRVRFQDGRDYTVDAPGIDRTLTLGGN</sequence>
<keyword evidence="2" id="KW-0812">Transmembrane</keyword>
<organism evidence="4">
    <name type="scientific">hydrothermal vent metagenome</name>
    <dbReference type="NCBI Taxonomy" id="652676"/>
    <lineage>
        <taxon>unclassified sequences</taxon>
        <taxon>metagenomes</taxon>
        <taxon>ecological metagenomes</taxon>
    </lineage>
</organism>
<accession>A0A3B0RCH1</accession>
<reference evidence="4" key="1">
    <citation type="submission" date="2018-06" db="EMBL/GenBank/DDBJ databases">
        <authorList>
            <person name="Zhirakovskaya E."/>
        </authorList>
    </citation>
    <scope>NUCLEOTIDE SEQUENCE</scope>
</reference>
<evidence type="ECO:0000256" key="2">
    <source>
        <dbReference type="SAM" id="Phobius"/>
    </source>
</evidence>
<feature type="domain" description="ASPIC/UnbV" evidence="3">
    <location>
        <begin position="468"/>
        <end position="535"/>
    </location>
</feature>
<keyword evidence="1" id="KW-0732">Signal</keyword>
<evidence type="ECO:0000259" key="3">
    <source>
        <dbReference type="Pfam" id="PF07593"/>
    </source>
</evidence>
<dbReference type="InterPro" id="IPR028994">
    <property type="entry name" value="Integrin_alpha_N"/>
</dbReference>
<dbReference type="Pfam" id="PF07593">
    <property type="entry name" value="UnbV_ASPIC"/>
    <property type="match status" value="1"/>
</dbReference>
<name>A0A3B0RCH1_9ZZZZ</name>
<gene>
    <name evidence="4" type="ORF">MNBD_ALPHA06-1761</name>
</gene>
<dbReference type="PANTHER" id="PTHR46580:SF2">
    <property type="entry name" value="MAM DOMAIN-CONTAINING PROTEIN"/>
    <property type="match status" value="1"/>
</dbReference>
<keyword evidence="2" id="KW-0472">Membrane</keyword>
<evidence type="ECO:0000313" key="4">
    <source>
        <dbReference type="EMBL" id="VAV89297.1"/>
    </source>
</evidence>
<feature type="transmembrane region" description="Helical" evidence="2">
    <location>
        <begin position="12"/>
        <end position="38"/>
    </location>
</feature>
<dbReference type="Gene3D" id="2.130.10.130">
    <property type="entry name" value="Integrin alpha, N-terminal"/>
    <property type="match status" value="2"/>
</dbReference>
<proteinExistence type="predicted"/>